<feature type="coiled-coil region" evidence="1">
    <location>
        <begin position="6"/>
        <end position="64"/>
    </location>
</feature>
<reference evidence="3" key="1">
    <citation type="submission" date="2013-10" db="EMBL/GenBank/DDBJ databases">
        <title>Genome sequencing of Onchocerca volvulus.</title>
        <authorList>
            <person name="Cotton J."/>
            <person name="Tsai J."/>
            <person name="Stanley E."/>
            <person name="Tracey A."/>
            <person name="Holroyd N."/>
            <person name="Lustigman S."/>
            <person name="Berriman M."/>
        </authorList>
    </citation>
    <scope>NUCLEOTIDE SEQUENCE</scope>
</reference>
<protein>
    <submittedName>
        <fullName evidence="2">Uncharacterized protein</fullName>
    </submittedName>
</protein>
<evidence type="ECO:0000256" key="1">
    <source>
        <dbReference type="SAM" id="Coils"/>
    </source>
</evidence>
<accession>A0A8R1U2N2</accession>
<sequence length="80" mass="9266">MTEDTVKVMKNIIKSLERNLHIHKDRMEKILSKQDELKKRLNEAEEQVLEMADLQKEYEMHSDNISNNGNVPGSPASKIC</sequence>
<keyword evidence="1" id="KW-0175">Coiled coil</keyword>
<dbReference type="EnsemblMetazoa" id="OVOC947.1">
    <property type="protein sequence ID" value="OVOC947.1"/>
    <property type="gene ID" value="WBGene00237756"/>
</dbReference>
<evidence type="ECO:0000313" key="3">
    <source>
        <dbReference type="Proteomes" id="UP000024404"/>
    </source>
</evidence>
<dbReference type="EMBL" id="CMVM020000023">
    <property type="status" value="NOT_ANNOTATED_CDS"/>
    <property type="molecule type" value="Genomic_DNA"/>
</dbReference>
<dbReference type="AlphaFoldDB" id="A0A8R1U2N2"/>
<dbReference type="Proteomes" id="UP000024404">
    <property type="component" value="Unassembled WGS sequence"/>
</dbReference>
<dbReference type="OMA" id="QKEYEMH"/>
<evidence type="ECO:0000313" key="2">
    <source>
        <dbReference type="EnsemblMetazoa" id="OVOC947.1"/>
    </source>
</evidence>
<name>A0A8R1U2N2_ONCVO</name>
<proteinExistence type="predicted"/>
<organism evidence="2 3">
    <name type="scientific">Onchocerca volvulus</name>
    <dbReference type="NCBI Taxonomy" id="6282"/>
    <lineage>
        <taxon>Eukaryota</taxon>
        <taxon>Metazoa</taxon>
        <taxon>Ecdysozoa</taxon>
        <taxon>Nematoda</taxon>
        <taxon>Chromadorea</taxon>
        <taxon>Rhabditida</taxon>
        <taxon>Spirurina</taxon>
        <taxon>Spiruromorpha</taxon>
        <taxon>Filarioidea</taxon>
        <taxon>Onchocercidae</taxon>
        <taxon>Onchocerca</taxon>
    </lineage>
</organism>
<reference evidence="2" key="2">
    <citation type="submission" date="2022-06" db="UniProtKB">
        <authorList>
            <consortium name="EnsemblMetazoa"/>
        </authorList>
    </citation>
    <scope>IDENTIFICATION</scope>
</reference>
<keyword evidence="3" id="KW-1185">Reference proteome</keyword>